<dbReference type="EMBL" id="CAXJIO010000010">
    <property type="protein sequence ID" value="CAL2102239.1"/>
    <property type="molecule type" value="Genomic_DNA"/>
</dbReference>
<dbReference type="RefSeq" id="WP_348716670.1">
    <property type="nucleotide sequence ID" value="NZ_CAXJIO010000010.1"/>
</dbReference>
<keyword evidence="2" id="KW-1185">Reference proteome</keyword>
<reference evidence="1 2" key="1">
    <citation type="submission" date="2024-05" db="EMBL/GenBank/DDBJ databases">
        <authorList>
            <person name="Duchaud E."/>
        </authorList>
    </citation>
    <scope>NUCLEOTIDE SEQUENCE [LARGE SCALE GENOMIC DNA]</scope>
    <source>
        <strain evidence="1">Ena-SAMPLE-TAB-13-05-2024-13:56:06:370-140308</strain>
    </source>
</reference>
<comment type="caution">
    <text evidence="1">The sequence shown here is derived from an EMBL/GenBank/DDBJ whole genome shotgun (WGS) entry which is preliminary data.</text>
</comment>
<organism evidence="1 2">
    <name type="scientific">Tenacibaculum polynesiense</name>
    <dbReference type="NCBI Taxonomy" id="3137857"/>
    <lineage>
        <taxon>Bacteria</taxon>
        <taxon>Pseudomonadati</taxon>
        <taxon>Bacteroidota</taxon>
        <taxon>Flavobacteriia</taxon>
        <taxon>Flavobacteriales</taxon>
        <taxon>Flavobacteriaceae</taxon>
        <taxon>Tenacibaculum</taxon>
    </lineage>
</organism>
<gene>
    <name evidence="1" type="ORF">T190423A01A_10802</name>
</gene>
<name>A0ABM9P9H7_9FLAO</name>
<accession>A0ABM9P9H7</accession>
<evidence type="ECO:0000313" key="1">
    <source>
        <dbReference type="EMBL" id="CAL2102239.1"/>
    </source>
</evidence>
<evidence type="ECO:0000313" key="2">
    <source>
        <dbReference type="Proteomes" id="UP001497527"/>
    </source>
</evidence>
<sequence length="153" mass="18060">MKKPKKDCHKIDFIESWNSIEEFYSSFEGSWSSRGKDAIRLIKQMRDLGLDEKIRVGQTLTTFILSRNRNYGLDREPHIQILFLGNNKMSVKPNFNGEDIFNSPDVNVKFEVNYTGYLYEMIQKLLNEEIILNEYEEEDLDTFFASLDNDNKK</sequence>
<protein>
    <submittedName>
        <fullName evidence="1">Uncharacterized protein</fullName>
    </submittedName>
</protein>
<proteinExistence type="predicted"/>
<dbReference type="Proteomes" id="UP001497527">
    <property type="component" value="Unassembled WGS sequence"/>
</dbReference>